<protein>
    <submittedName>
        <fullName evidence="1">Nodulation protein NodH</fullName>
    </submittedName>
</protein>
<accession>A0A975P8V0</accession>
<dbReference type="Gene3D" id="3.40.50.300">
    <property type="entry name" value="P-loop containing nucleotide triphosphate hydrolases"/>
    <property type="match status" value="1"/>
</dbReference>
<dbReference type="SUPFAM" id="SSF52540">
    <property type="entry name" value="P-loop containing nucleoside triphosphate hydrolases"/>
    <property type="match status" value="1"/>
</dbReference>
<evidence type="ECO:0000313" key="1">
    <source>
        <dbReference type="EMBL" id="QWK92005.1"/>
    </source>
</evidence>
<evidence type="ECO:0000313" key="2">
    <source>
        <dbReference type="Proteomes" id="UP000679352"/>
    </source>
</evidence>
<organism evidence="1 2">
    <name type="scientific">Gemmobacter fulvus</name>
    <dbReference type="NCBI Taxonomy" id="2840474"/>
    <lineage>
        <taxon>Bacteria</taxon>
        <taxon>Pseudomonadati</taxon>
        <taxon>Pseudomonadota</taxon>
        <taxon>Alphaproteobacteria</taxon>
        <taxon>Rhodobacterales</taxon>
        <taxon>Paracoccaceae</taxon>
        <taxon>Gemmobacter</taxon>
    </lineage>
</organism>
<dbReference type="EMBL" id="CP076361">
    <property type="protein sequence ID" value="QWK92005.1"/>
    <property type="molecule type" value="Genomic_DNA"/>
</dbReference>
<gene>
    <name evidence="1" type="ORF">KM031_10620</name>
</gene>
<sequence>MFAEMRTGSNFLEASLNALPGVMCHGEVFNPHFIGKKDNLALFGIDLAQRDADPMAMLARMRAETDGLAGFRCFHDHDARVIAAVLADPACAKIILTRNPVESYVSLKIAQDTGQWRLTNAAKLKSAKVHFTPAEFEAHLRALQEFQITLLHALQTGGQTAFYIDYEDLNDTEVLNGLAAFLGVSGRLEAPDAKLKKQNPDEVVDKVLNPAEMEASLARLDRFNLARTPNFEPRRSPAIPSFVAAADAGLLYMPVKGGPEAAVRQWLGQIGKGGLITDFVQKSLRQWKRGAVPHRSFTVLRHPLARAHAGFCSHVLGDQGADLHRLLSKTYKIALPKPGTTVTPEEHHAAFLAFLRWLKLYLSGQTGQKIDPHFASQTTILQGFAQFQGPDLVLREEGLAGALPFLAAEVGCAAPAYATEDVAAPHPLAAIYDDALEDAARDAYQRDYMGYGFSRWRG</sequence>
<dbReference type="AlphaFoldDB" id="A0A975P8V0"/>
<keyword evidence="2" id="KW-1185">Reference proteome</keyword>
<name>A0A975P8V0_9RHOB</name>
<dbReference type="KEGG" id="gfu:KM031_10620"/>
<dbReference type="Proteomes" id="UP000679352">
    <property type="component" value="Chromosome"/>
</dbReference>
<reference evidence="1" key="1">
    <citation type="submission" date="2021-06" db="EMBL/GenBank/DDBJ databases">
        <title>Direct submission.</title>
        <authorList>
            <person name="Lee C.-S."/>
            <person name="Jin L."/>
        </authorList>
    </citation>
    <scope>NUCLEOTIDE SEQUENCE</scope>
    <source>
        <strain evidence="1">Con5</strain>
    </source>
</reference>
<proteinExistence type="predicted"/>
<dbReference type="InterPro" id="IPR027417">
    <property type="entry name" value="P-loop_NTPase"/>
</dbReference>